<comment type="function">
    <text evidence="4">Has an important function as a repair enzyme for proteins that have been inactivated by oxidation. Catalyzes the reversible oxidation-reduction of methionine sulfoxide in proteins to methionine.</text>
</comment>
<feature type="domain" description="Peptide methionine sulphoxide reductase MsrA" evidence="5">
    <location>
        <begin position="3"/>
        <end position="149"/>
    </location>
</feature>
<dbReference type="GO" id="GO:0005737">
    <property type="term" value="C:cytoplasm"/>
    <property type="evidence" value="ECO:0007669"/>
    <property type="project" value="TreeGrafter"/>
</dbReference>
<dbReference type="NCBIfam" id="TIGR00401">
    <property type="entry name" value="msrA"/>
    <property type="match status" value="1"/>
</dbReference>
<dbReference type="InterPro" id="IPR036509">
    <property type="entry name" value="Met_Sox_Rdtase_MsrA_sf"/>
</dbReference>
<dbReference type="Gene3D" id="3.30.1060.10">
    <property type="entry name" value="Peptide methionine sulphoxide reductase MsrA"/>
    <property type="match status" value="1"/>
</dbReference>
<dbReference type="InterPro" id="IPR002569">
    <property type="entry name" value="Met_Sox_Rdtase_MsrA_dom"/>
</dbReference>
<reference evidence="6 7" key="1">
    <citation type="submission" date="2017-04" db="EMBL/GenBank/DDBJ databases">
        <authorList>
            <person name="Afonso C.L."/>
            <person name="Miller P.J."/>
            <person name="Scott M.A."/>
            <person name="Spackman E."/>
            <person name="Goraichik I."/>
            <person name="Dimitrov K.M."/>
            <person name="Suarez D.L."/>
            <person name="Swayne D.E."/>
        </authorList>
    </citation>
    <scope>NUCLEOTIDE SEQUENCE [LARGE SCALE GENOMIC DNA]</scope>
    <source>
        <strain evidence="6 7">USBA 355</strain>
    </source>
</reference>
<evidence type="ECO:0000259" key="5">
    <source>
        <dbReference type="Pfam" id="PF01625"/>
    </source>
</evidence>
<dbReference type="PANTHER" id="PTHR42799">
    <property type="entry name" value="MITOCHONDRIAL PEPTIDE METHIONINE SULFOXIDE REDUCTASE"/>
    <property type="match status" value="1"/>
</dbReference>
<keyword evidence="7" id="KW-1185">Reference proteome</keyword>
<name>A0A1Y6CNI9_9PROT</name>
<dbReference type="STRING" id="560819.SAMN05428998_13945"/>
<dbReference type="EMBL" id="FWZX01000039">
    <property type="protein sequence ID" value="SMF79074.1"/>
    <property type="molecule type" value="Genomic_DNA"/>
</dbReference>
<comment type="similarity">
    <text evidence="4">Belongs to the MsrA Met sulfoxide reductase family.</text>
</comment>
<evidence type="ECO:0000313" key="7">
    <source>
        <dbReference type="Proteomes" id="UP000192917"/>
    </source>
</evidence>
<dbReference type="HAMAP" id="MF_01401">
    <property type="entry name" value="MsrA"/>
    <property type="match status" value="1"/>
</dbReference>
<keyword evidence="1 4" id="KW-0560">Oxidoreductase</keyword>
<dbReference type="GO" id="GO:0033744">
    <property type="term" value="F:L-methionine:thioredoxin-disulfide S-oxidoreductase activity"/>
    <property type="evidence" value="ECO:0007669"/>
    <property type="project" value="RHEA"/>
</dbReference>
<dbReference type="GO" id="GO:0008113">
    <property type="term" value="F:peptide-methionine (S)-S-oxide reductase activity"/>
    <property type="evidence" value="ECO:0007669"/>
    <property type="project" value="UniProtKB-UniRule"/>
</dbReference>
<evidence type="ECO:0000256" key="1">
    <source>
        <dbReference type="ARBA" id="ARBA00023002"/>
    </source>
</evidence>
<organism evidence="6 7">
    <name type="scientific">Tistlia consotensis USBA 355</name>
    <dbReference type="NCBI Taxonomy" id="560819"/>
    <lineage>
        <taxon>Bacteria</taxon>
        <taxon>Pseudomonadati</taxon>
        <taxon>Pseudomonadota</taxon>
        <taxon>Alphaproteobacteria</taxon>
        <taxon>Rhodospirillales</taxon>
        <taxon>Rhodovibrionaceae</taxon>
        <taxon>Tistlia</taxon>
    </lineage>
</organism>
<evidence type="ECO:0000256" key="2">
    <source>
        <dbReference type="ARBA" id="ARBA00047806"/>
    </source>
</evidence>
<feature type="active site" evidence="4">
    <location>
        <position position="10"/>
    </location>
</feature>
<dbReference type="EC" id="1.8.4.11" evidence="4"/>
<dbReference type="Pfam" id="PF01625">
    <property type="entry name" value="PMSR"/>
    <property type="match status" value="1"/>
</dbReference>
<dbReference type="AlphaFoldDB" id="A0A1Y6CNI9"/>
<evidence type="ECO:0000313" key="6">
    <source>
        <dbReference type="EMBL" id="SMF79074.1"/>
    </source>
</evidence>
<comment type="catalytic activity">
    <reaction evidence="3 4">
        <text>[thioredoxin]-disulfide + L-methionine + H2O = L-methionine (S)-S-oxide + [thioredoxin]-dithiol</text>
        <dbReference type="Rhea" id="RHEA:19993"/>
        <dbReference type="Rhea" id="RHEA-COMP:10698"/>
        <dbReference type="Rhea" id="RHEA-COMP:10700"/>
        <dbReference type="ChEBI" id="CHEBI:15377"/>
        <dbReference type="ChEBI" id="CHEBI:29950"/>
        <dbReference type="ChEBI" id="CHEBI:50058"/>
        <dbReference type="ChEBI" id="CHEBI:57844"/>
        <dbReference type="ChEBI" id="CHEBI:58772"/>
        <dbReference type="EC" id="1.8.4.11"/>
    </reaction>
</comment>
<dbReference type="Proteomes" id="UP000192917">
    <property type="component" value="Unassembled WGS sequence"/>
</dbReference>
<accession>A0A1Y6CNI9</accession>
<gene>
    <name evidence="4" type="primary">msrA</name>
    <name evidence="6" type="ORF">SAMN05428998_13945</name>
</gene>
<dbReference type="InterPro" id="IPR050162">
    <property type="entry name" value="MsrA_MetSO_reductase"/>
</dbReference>
<proteinExistence type="inferred from homology"/>
<comment type="catalytic activity">
    <reaction evidence="2 4">
        <text>L-methionyl-[protein] + [thioredoxin]-disulfide + H2O = L-methionyl-(S)-S-oxide-[protein] + [thioredoxin]-dithiol</text>
        <dbReference type="Rhea" id="RHEA:14217"/>
        <dbReference type="Rhea" id="RHEA-COMP:10698"/>
        <dbReference type="Rhea" id="RHEA-COMP:10700"/>
        <dbReference type="Rhea" id="RHEA-COMP:12313"/>
        <dbReference type="Rhea" id="RHEA-COMP:12315"/>
        <dbReference type="ChEBI" id="CHEBI:15377"/>
        <dbReference type="ChEBI" id="CHEBI:16044"/>
        <dbReference type="ChEBI" id="CHEBI:29950"/>
        <dbReference type="ChEBI" id="CHEBI:44120"/>
        <dbReference type="ChEBI" id="CHEBI:50058"/>
        <dbReference type="EC" id="1.8.4.11"/>
    </reaction>
</comment>
<dbReference type="SUPFAM" id="SSF55068">
    <property type="entry name" value="Peptide methionine sulfoxide reductase"/>
    <property type="match status" value="1"/>
</dbReference>
<evidence type="ECO:0000256" key="3">
    <source>
        <dbReference type="ARBA" id="ARBA00048782"/>
    </source>
</evidence>
<sequence>MEKASFAAGCFWGIEDAFGQVPGVIQTEVGYMGGNWPNPTYHQVCSGVTGHAETVRVIYIPELVGYHDLLDLFWQIHDPTQVNRQGPDRGPQYRSAIFVHDEGQRAAAMASRAAQDASGRHRRRIATIIEPAGDFWRAEEYHQQYFAKRGLASLHA</sequence>
<protein>
    <recommendedName>
        <fullName evidence="4">Peptide methionine sulfoxide reductase MsrA</fullName>
        <shortName evidence="4">Protein-methionine-S-oxide reductase</shortName>
        <ecNumber evidence="4">1.8.4.11</ecNumber>
    </recommendedName>
    <alternativeName>
        <fullName evidence="4">Peptide-methionine (S)-S-oxide reductase</fullName>
        <shortName evidence="4">Peptide Met(O) reductase</shortName>
    </alternativeName>
</protein>
<dbReference type="PANTHER" id="PTHR42799:SF2">
    <property type="entry name" value="MITOCHONDRIAL PEPTIDE METHIONINE SULFOXIDE REDUCTASE"/>
    <property type="match status" value="1"/>
</dbReference>
<dbReference type="GO" id="GO:0034599">
    <property type="term" value="P:cellular response to oxidative stress"/>
    <property type="evidence" value="ECO:0007669"/>
    <property type="project" value="TreeGrafter"/>
</dbReference>
<dbReference type="RefSeq" id="WP_085126299.1">
    <property type="nucleotide sequence ID" value="NZ_FWZX01000039.1"/>
</dbReference>
<evidence type="ECO:0000256" key="4">
    <source>
        <dbReference type="HAMAP-Rule" id="MF_01401"/>
    </source>
</evidence>